<accession>A0ABP8GEA8</accession>
<name>A0ABP8GEA8_9SPHI</name>
<dbReference type="Proteomes" id="UP001500582">
    <property type="component" value="Unassembled WGS sequence"/>
</dbReference>
<proteinExistence type="predicted"/>
<evidence type="ECO:0000313" key="1">
    <source>
        <dbReference type="EMBL" id="GAA4322791.1"/>
    </source>
</evidence>
<protein>
    <submittedName>
        <fullName evidence="1">Uncharacterized protein</fullName>
    </submittedName>
</protein>
<dbReference type="PROSITE" id="PS51257">
    <property type="entry name" value="PROKAR_LIPOPROTEIN"/>
    <property type="match status" value="1"/>
</dbReference>
<evidence type="ECO:0000313" key="2">
    <source>
        <dbReference type="Proteomes" id="UP001500582"/>
    </source>
</evidence>
<gene>
    <name evidence="1" type="ORF">GCM10023149_23340</name>
</gene>
<dbReference type="RefSeq" id="WP_345211251.1">
    <property type="nucleotide sequence ID" value="NZ_BAABFT010000005.1"/>
</dbReference>
<organism evidence="1 2">
    <name type="scientific">Mucilaginibacter gynuensis</name>
    <dbReference type="NCBI Taxonomy" id="1302236"/>
    <lineage>
        <taxon>Bacteria</taxon>
        <taxon>Pseudomonadati</taxon>
        <taxon>Bacteroidota</taxon>
        <taxon>Sphingobacteriia</taxon>
        <taxon>Sphingobacteriales</taxon>
        <taxon>Sphingobacteriaceae</taxon>
        <taxon>Mucilaginibacter</taxon>
    </lineage>
</organism>
<keyword evidence="2" id="KW-1185">Reference proteome</keyword>
<comment type="caution">
    <text evidence="1">The sequence shown here is derived from an EMBL/GenBank/DDBJ whole genome shotgun (WGS) entry which is preliminary data.</text>
</comment>
<reference evidence="2" key="1">
    <citation type="journal article" date="2019" name="Int. J. Syst. Evol. Microbiol.">
        <title>The Global Catalogue of Microorganisms (GCM) 10K type strain sequencing project: providing services to taxonomists for standard genome sequencing and annotation.</title>
        <authorList>
            <consortium name="The Broad Institute Genomics Platform"/>
            <consortium name="The Broad Institute Genome Sequencing Center for Infectious Disease"/>
            <person name="Wu L."/>
            <person name="Ma J."/>
        </authorList>
    </citation>
    <scope>NUCLEOTIDE SEQUENCE [LARGE SCALE GENOMIC DNA]</scope>
    <source>
        <strain evidence="2">JCM 17705</strain>
    </source>
</reference>
<sequence length="330" mass="35158">MNPCKWLPLLCLIILISCSKKKDVDIENKWSGTPVISEISKALTNNPINTDSATVQDATGGSVVNDNISVYIPPHAFTLANGTAINGSALVKLETITTVKDMVLSGITTISNKGLLESGGMIRISAYDNKGNPLKVNKEISLVSNFPVSNFTFGFPSAFKGTPTANNNANKITWALWGTISPDGIPTGPVVMPPTNNTPDRGISIVNIDEIFTWTNLDAYITSTSPLTDITVTLPNGFSNLNTQCCFNYAGINSCAYLSANAALKVFTTNGSGYKVIRGRAANIIVMAKKNGTYYIQVIAVKAIGDNQTINADNLKETTMNGIKLILAGL</sequence>
<dbReference type="EMBL" id="BAABFT010000005">
    <property type="protein sequence ID" value="GAA4322791.1"/>
    <property type="molecule type" value="Genomic_DNA"/>
</dbReference>